<dbReference type="Pfam" id="PF17164">
    <property type="entry name" value="DUF5122"/>
    <property type="match status" value="5"/>
</dbReference>
<dbReference type="NCBIfam" id="TIGR02608">
    <property type="entry name" value="delta_60_rpt"/>
    <property type="match status" value="6"/>
</dbReference>
<evidence type="ECO:0008006" key="4">
    <source>
        <dbReference type="Google" id="ProtNLM"/>
    </source>
</evidence>
<dbReference type="InterPro" id="IPR013431">
    <property type="entry name" value="Delta_60_rpt"/>
</dbReference>
<dbReference type="Proteomes" id="UP000516305">
    <property type="component" value="Chromosome"/>
</dbReference>
<gene>
    <name evidence="2" type="ORF">H4K34_12685</name>
</gene>
<dbReference type="SUPFAM" id="SSF63829">
    <property type="entry name" value="Calcium-dependent phosphotriesterase"/>
    <property type="match status" value="1"/>
</dbReference>
<sequence>MKWPGILSKFLVLLGILCLSGQVTAQHRGSLDPSFGKAGISQLTLGSLSEQAHDVVYLADGSLLVAATVQASFTTAQFALLKLKPNGALDSSFATNGRVITAIEDRSVPASMALQPDGNIVVAGASRWFVNIVRYLANGELDTSFADQGKLIHDYPGYYSERCLKVLIQNDGKILCLGHASHFSNDKPFFTLSRYLPNGQIDSAFGSDGVVIGLSGRAYTGLLQQDAKILIAGVVDGEFAAMRFDSNGSLDSSFGSQGSVQIAIGNFAEVRASAQQADGKLIFAGASDSLVTLIRCHPDGSLDQSFGQSGISQPAVGKVQDIKLRADGSMYLAGGSRPHTGQGHFQLIHLLGDGSLNFNFAQGGILQSPMGIYSLANSLAIQADGKVVLAGARYDSSGQGLVLSRYYGQPWISLPTYAEPSTIEVFPNPIKDFAWIRMKGEPNQQSLSLYNTQDQCMRTFKITGQELFRLDRNSLPAGVYVLKSEGVAVSLVLE</sequence>
<organism evidence="2 3">
    <name type="scientific">Croceimicrobium hydrocarbonivorans</name>
    <dbReference type="NCBI Taxonomy" id="2761580"/>
    <lineage>
        <taxon>Bacteria</taxon>
        <taxon>Pseudomonadati</taxon>
        <taxon>Bacteroidota</taxon>
        <taxon>Flavobacteriia</taxon>
        <taxon>Flavobacteriales</taxon>
        <taxon>Owenweeksiaceae</taxon>
        <taxon>Croceimicrobium</taxon>
    </lineage>
</organism>
<evidence type="ECO:0000256" key="1">
    <source>
        <dbReference type="SAM" id="SignalP"/>
    </source>
</evidence>
<evidence type="ECO:0000313" key="2">
    <source>
        <dbReference type="EMBL" id="QNR23227.1"/>
    </source>
</evidence>
<feature type="signal peptide" evidence="1">
    <location>
        <begin position="1"/>
        <end position="25"/>
    </location>
</feature>
<name>A0A7H0VBX9_9FLAO</name>
<dbReference type="KEGG" id="chyd:H4K34_12685"/>
<dbReference type="Gene3D" id="2.80.10.50">
    <property type="match status" value="3"/>
</dbReference>
<feature type="chain" id="PRO_5029007253" description="Secretion system C-terminal sorting domain-containing protein" evidence="1">
    <location>
        <begin position="26"/>
        <end position="494"/>
    </location>
</feature>
<proteinExistence type="predicted"/>
<dbReference type="AlphaFoldDB" id="A0A7H0VBX9"/>
<evidence type="ECO:0000313" key="3">
    <source>
        <dbReference type="Proteomes" id="UP000516305"/>
    </source>
</evidence>
<accession>A0A7H0VBX9</accession>
<protein>
    <recommendedName>
        <fullName evidence="4">Secretion system C-terminal sorting domain-containing protein</fullName>
    </recommendedName>
</protein>
<keyword evidence="1" id="KW-0732">Signal</keyword>
<keyword evidence="3" id="KW-1185">Reference proteome</keyword>
<reference evidence="2 3" key="1">
    <citation type="submission" date="2020-08" db="EMBL/GenBank/DDBJ databases">
        <title>Croceimicrobium hydrocarbonivorans gen. nov., sp. nov., a novel marine bacterium isolated from a bacterial consortium that degrades polyethylene terephthalate.</title>
        <authorList>
            <person name="Liu R."/>
        </authorList>
    </citation>
    <scope>NUCLEOTIDE SEQUENCE [LARGE SCALE GENOMIC DNA]</scope>
    <source>
        <strain evidence="2 3">A20-9</strain>
    </source>
</reference>
<dbReference type="RefSeq" id="WP_210757757.1">
    <property type="nucleotide sequence ID" value="NZ_CP060139.1"/>
</dbReference>
<dbReference type="EMBL" id="CP060139">
    <property type="protein sequence ID" value="QNR23227.1"/>
    <property type="molecule type" value="Genomic_DNA"/>
</dbReference>